<feature type="transmembrane region" description="Helical" evidence="1">
    <location>
        <begin position="122"/>
        <end position="141"/>
    </location>
</feature>
<reference evidence="2 3" key="1">
    <citation type="submission" date="2023-02" db="EMBL/GenBank/DDBJ databases">
        <title>The draft genomes of Enterobacter strains.</title>
        <authorList>
            <person name="He Y."/>
            <person name="Feng Y."/>
            <person name="Zong Z."/>
        </authorList>
    </citation>
    <scope>NUCLEOTIDE SEQUENCE [LARGE SCALE GENOMIC DNA]</scope>
    <source>
        <strain evidence="2 3">170198</strain>
    </source>
</reference>
<evidence type="ECO:0000256" key="1">
    <source>
        <dbReference type="SAM" id="Phobius"/>
    </source>
</evidence>
<gene>
    <name evidence="2" type="ORF">PYW49_05340</name>
</gene>
<evidence type="ECO:0000313" key="2">
    <source>
        <dbReference type="EMBL" id="MDY0417096.1"/>
    </source>
</evidence>
<proteinExistence type="predicted"/>
<keyword evidence="3" id="KW-1185">Reference proteome</keyword>
<evidence type="ECO:0000313" key="3">
    <source>
        <dbReference type="Proteomes" id="UP001270266"/>
    </source>
</evidence>
<comment type="caution">
    <text evidence="2">The sequence shown here is derived from an EMBL/GenBank/DDBJ whole genome shotgun (WGS) entry which is preliminary data.</text>
</comment>
<dbReference type="Proteomes" id="UP001270266">
    <property type="component" value="Unassembled WGS sequence"/>
</dbReference>
<dbReference type="EMBL" id="JARDVI010000002">
    <property type="protein sequence ID" value="MDY0417096.1"/>
    <property type="molecule type" value="Genomic_DNA"/>
</dbReference>
<feature type="transmembrane region" description="Helical" evidence="1">
    <location>
        <begin position="96"/>
        <end position="116"/>
    </location>
</feature>
<keyword evidence="1" id="KW-0812">Transmembrane</keyword>
<feature type="transmembrane region" description="Helical" evidence="1">
    <location>
        <begin position="46"/>
        <end position="64"/>
    </location>
</feature>
<feature type="transmembrane region" description="Helical" evidence="1">
    <location>
        <begin position="153"/>
        <end position="171"/>
    </location>
</feature>
<feature type="transmembrane region" description="Helical" evidence="1">
    <location>
        <begin position="14"/>
        <end position="34"/>
    </location>
</feature>
<protein>
    <submittedName>
        <fullName evidence="2">Uncharacterized protein</fullName>
    </submittedName>
</protein>
<keyword evidence="1" id="KW-0472">Membrane</keyword>
<organism evidence="2 3">
    <name type="scientific">Enterobacter chinensis</name>
    <dbReference type="NCBI Taxonomy" id="3030997"/>
    <lineage>
        <taxon>Bacteria</taxon>
        <taxon>Pseudomonadati</taxon>
        <taxon>Pseudomonadota</taxon>
        <taxon>Gammaproteobacteria</taxon>
        <taxon>Enterobacterales</taxon>
        <taxon>Enterobacteriaceae</taxon>
        <taxon>Enterobacter</taxon>
    </lineage>
</organism>
<dbReference type="RefSeq" id="WP_320385891.1">
    <property type="nucleotide sequence ID" value="NZ_JARDVI010000002.1"/>
</dbReference>
<accession>A0ABU5CZF7</accession>
<name>A0ABU5CZF7_9ENTR</name>
<sequence length="210" mass="24287">MANIKRKTYEYWDIGKWSAASMICFWSITQGSFIFLEKCISDEQLVFSRLALSLSGIIAIYYTSIENKMMPELRGLILESRTDALQTAKKKYYKNGVIVSILFSISTLTFYSQIFGINYHHLSILFLMCFYQSITGIFRFDAYVLKAMKFHKVIFFSNFISAGIVYIPIFYTITSSQLTNTEYLLPIIILLNGLLCSLLYRLFLTSRKGL</sequence>
<feature type="transmembrane region" description="Helical" evidence="1">
    <location>
        <begin position="183"/>
        <end position="204"/>
    </location>
</feature>
<keyword evidence="1" id="KW-1133">Transmembrane helix</keyword>